<dbReference type="InterPro" id="IPR005064">
    <property type="entry name" value="BUG"/>
</dbReference>
<dbReference type="InterPro" id="IPR042100">
    <property type="entry name" value="Bug_dom1"/>
</dbReference>
<dbReference type="RefSeq" id="WP_074827596.1">
    <property type="nucleotide sequence ID" value="NZ_FNTI01000001.1"/>
</dbReference>
<keyword evidence="2" id="KW-0732">Signal</keyword>
<dbReference type="PIRSF" id="PIRSF017082">
    <property type="entry name" value="YflP"/>
    <property type="match status" value="1"/>
</dbReference>
<sequence length="324" mass="34474">MLAVAVRAFVALIISTGFAGAVHAQSYPSRLVRFVVPFPAGGGVDLIIRAAAQELSSKWGTPVIVENRAGAGGTVGTEAVFRAAPDGYTLLATVNQTITTAPYLFKSLQYDPSKLTPITLMVQSDNFVLAHPAVPANSLRELVDLVKKQPKKWNYGSFGRGSQPQLLFEYLNSKEDLDLLHIPYNGISPLLIAMITGEVSFTTGSAGVAGEFIRTGKLKALAIAGAKRSPQFPDVPTTEEAGFGYLQSSIWYAAFAPPGTPAEIVDRVGGDLRAILRRPEFVEQQIASKGLEVIASTPEELATVVQKDTASLKTMIDAAGVQAE</sequence>
<evidence type="ECO:0000313" key="4">
    <source>
        <dbReference type="Proteomes" id="UP000183208"/>
    </source>
</evidence>
<dbReference type="PANTHER" id="PTHR42928:SF5">
    <property type="entry name" value="BLR1237 PROTEIN"/>
    <property type="match status" value="1"/>
</dbReference>
<evidence type="ECO:0000256" key="1">
    <source>
        <dbReference type="ARBA" id="ARBA00006987"/>
    </source>
</evidence>
<dbReference type="OrthoDB" id="7241989at2"/>
<evidence type="ECO:0000313" key="3">
    <source>
        <dbReference type="EMBL" id="SEE14893.1"/>
    </source>
</evidence>
<dbReference type="SUPFAM" id="SSF53850">
    <property type="entry name" value="Periplasmic binding protein-like II"/>
    <property type="match status" value="1"/>
</dbReference>
<dbReference type="Pfam" id="PF03401">
    <property type="entry name" value="TctC"/>
    <property type="match status" value="1"/>
</dbReference>
<dbReference type="Gene3D" id="3.40.190.150">
    <property type="entry name" value="Bordetella uptake gene, domain 1"/>
    <property type="match status" value="1"/>
</dbReference>
<dbReference type="PANTHER" id="PTHR42928">
    <property type="entry name" value="TRICARBOXYLATE-BINDING PROTEIN"/>
    <property type="match status" value="1"/>
</dbReference>
<keyword evidence="3" id="KW-0675">Receptor</keyword>
<organism evidence="3 4">
    <name type="scientific">Bradyrhizobium lablabi</name>
    <dbReference type="NCBI Taxonomy" id="722472"/>
    <lineage>
        <taxon>Bacteria</taxon>
        <taxon>Pseudomonadati</taxon>
        <taxon>Pseudomonadota</taxon>
        <taxon>Alphaproteobacteria</taxon>
        <taxon>Hyphomicrobiales</taxon>
        <taxon>Nitrobacteraceae</taxon>
        <taxon>Bradyrhizobium</taxon>
    </lineage>
</organism>
<dbReference type="Proteomes" id="UP000183208">
    <property type="component" value="Unassembled WGS sequence"/>
</dbReference>
<dbReference type="AlphaFoldDB" id="A0A1M7G4F7"/>
<accession>A0A1M7G4F7</accession>
<feature type="signal peptide" evidence="2">
    <location>
        <begin position="1"/>
        <end position="19"/>
    </location>
</feature>
<name>A0A1M7G4F7_9BRAD</name>
<proteinExistence type="inferred from homology"/>
<dbReference type="EMBL" id="FNTI01000001">
    <property type="protein sequence ID" value="SEE14893.1"/>
    <property type="molecule type" value="Genomic_DNA"/>
</dbReference>
<evidence type="ECO:0000256" key="2">
    <source>
        <dbReference type="SAM" id="SignalP"/>
    </source>
</evidence>
<gene>
    <name evidence="3" type="ORF">SAMN05444171_6425</name>
</gene>
<protein>
    <submittedName>
        <fullName evidence="3">Tripartite-type tricarboxylate transporter, receptor component TctC</fullName>
    </submittedName>
</protein>
<comment type="similarity">
    <text evidence="1">Belongs to the UPF0065 (bug) family.</text>
</comment>
<feature type="chain" id="PRO_5030031930" evidence="2">
    <location>
        <begin position="20"/>
        <end position="324"/>
    </location>
</feature>
<dbReference type="Gene3D" id="3.40.190.10">
    <property type="entry name" value="Periplasmic binding protein-like II"/>
    <property type="match status" value="1"/>
</dbReference>
<reference evidence="3 4" key="1">
    <citation type="submission" date="2016-10" db="EMBL/GenBank/DDBJ databases">
        <authorList>
            <person name="de Groot N.N."/>
        </authorList>
    </citation>
    <scope>NUCLEOTIDE SEQUENCE [LARGE SCALE GENOMIC DNA]</scope>
    <source>
        <strain evidence="3 4">GAS522</strain>
    </source>
</reference>